<dbReference type="PANTHER" id="PTHR34814">
    <property type="entry name" value="NITROSOGUANIDINE RESISTANCE PROTEIN SNG1"/>
    <property type="match status" value="1"/>
</dbReference>
<feature type="transmembrane region" description="Helical" evidence="1">
    <location>
        <begin position="7"/>
        <end position="31"/>
    </location>
</feature>
<dbReference type="InterPro" id="IPR053001">
    <property type="entry name" value="MNNG_permease-like"/>
</dbReference>
<organism evidence="3 4">
    <name type="scientific">Aspergillus steynii IBT 23096</name>
    <dbReference type="NCBI Taxonomy" id="1392250"/>
    <lineage>
        <taxon>Eukaryota</taxon>
        <taxon>Fungi</taxon>
        <taxon>Dikarya</taxon>
        <taxon>Ascomycota</taxon>
        <taxon>Pezizomycotina</taxon>
        <taxon>Eurotiomycetes</taxon>
        <taxon>Eurotiomycetidae</taxon>
        <taxon>Eurotiales</taxon>
        <taxon>Aspergillaceae</taxon>
        <taxon>Aspergillus</taxon>
        <taxon>Aspergillus subgen. Circumdati</taxon>
    </lineage>
</organism>
<dbReference type="AlphaFoldDB" id="A0A2I2G445"/>
<dbReference type="GeneID" id="36560006"/>
<feature type="transmembrane region" description="Helical" evidence="1">
    <location>
        <begin position="199"/>
        <end position="218"/>
    </location>
</feature>
<gene>
    <name evidence="3" type="ORF">P170DRAFT_465267</name>
</gene>
<reference evidence="3 4" key="1">
    <citation type="submission" date="2016-12" db="EMBL/GenBank/DDBJ databases">
        <title>The genomes of Aspergillus section Nigri reveals drivers in fungal speciation.</title>
        <authorList>
            <consortium name="DOE Joint Genome Institute"/>
            <person name="Vesth T.C."/>
            <person name="Nybo J."/>
            <person name="Theobald S."/>
            <person name="Brandl J."/>
            <person name="Frisvad J.C."/>
            <person name="Nielsen K.F."/>
            <person name="Lyhne E.K."/>
            <person name="Kogle M.E."/>
            <person name="Kuo A."/>
            <person name="Riley R."/>
            <person name="Clum A."/>
            <person name="Nolan M."/>
            <person name="Lipzen A."/>
            <person name="Salamov A."/>
            <person name="Henrissat B."/>
            <person name="Wiebenga A."/>
            <person name="De Vries R.P."/>
            <person name="Grigoriev I.V."/>
            <person name="Mortensen U.H."/>
            <person name="Andersen M.R."/>
            <person name="Baker S.E."/>
        </authorList>
    </citation>
    <scope>NUCLEOTIDE SEQUENCE [LARGE SCALE GENOMIC DNA]</scope>
    <source>
        <strain evidence="3 4">IBT 23096</strain>
    </source>
</reference>
<accession>A0A2I2G445</accession>
<evidence type="ECO:0000259" key="2">
    <source>
        <dbReference type="Pfam" id="PF12051"/>
    </source>
</evidence>
<dbReference type="Proteomes" id="UP000234275">
    <property type="component" value="Unassembled WGS sequence"/>
</dbReference>
<feature type="domain" description="DUF3533" evidence="2">
    <location>
        <begin position="90"/>
        <end position="360"/>
    </location>
</feature>
<keyword evidence="1" id="KW-0472">Membrane</keyword>
<feature type="transmembrane region" description="Helical" evidence="1">
    <location>
        <begin position="257"/>
        <end position="274"/>
    </location>
</feature>
<protein>
    <submittedName>
        <fullName evidence="3">Putative nitrosoguanidine resistance protein SNG1</fullName>
    </submittedName>
</protein>
<feature type="transmembrane region" description="Helical" evidence="1">
    <location>
        <begin position="346"/>
        <end position="368"/>
    </location>
</feature>
<feature type="transmembrane region" description="Helical" evidence="1">
    <location>
        <begin position="281"/>
        <end position="304"/>
    </location>
</feature>
<keyword evidence="4" id="KW-1185">Reference proteome</keyword>
<dbReference type="InterPro" id="IPR022703">
    <property type="entry name" value="DUF3533"/>
</dbReference>
<dbReference type="GO" id="GO:0016020">
    <property type="term" value="C:membrane"/>
    <property type="evidence" value="ECO:0007669"/>
    <property type="project" value="TreeGrafter"/>
</dbReference>
<dbReference type="PANTHER" id="PTHR34814:SF2">
    <property type="entry name" value="DUF3533 DOMAIN-CONTAINING PROTEIN"/>
    <property type="match status" value="1"/>
</dbReference>
<keyword evidence="1" id="KW-0812">Transmembrane</keyword>
<dbReference type="Pfam" id="PF12051">
    <property type="entry name" value="DUF3533"/>
    <property type="match status" value="1"/>
</dbReference>
<comment type="caution">
    <text evidence="3">The sequence shown here is derived from an EMBL/GenBank/DDBJ whole genome shotgun (WGS) entry which is preliminary data.</text>
</comment>
<evidence type="ECO:0000313" key="3">
    <source>
        <dbReference type="EMBL" id="PLB47654.1"/>
    </source>
</evidence>
<proteinExistence type="predicted"/>
<keyword evidence="1" id="KW-1133">Transmembrane helix</keyword>
<dbReference type="RefSeq" id="XP_024702956.1">
    <property type="nucleotide sequence ID" value="XM_024852308.1"/>
</dbReference>
<evidence type="ECO:0000313" key="4">
    <source>
        <dbReference type="Proteomes" id="UP000234275"/>
    </source>
</evidence>
<dbReference type="EMBL" id="MSFO01000005">
    <property type="protein sequence ID" value="PLB47654.1"/>
    <property type="molecule type" value="Genomic_DNA"/>
</dbReference>
<evidence type="ECO:0000256" key="1">
    <source>
        <dbReference type="SAM" id="Phobius"/>
    </source>
</evidence>
<dbReference type="VEuPathDB" id="FungiDB:P170DRAFT_465267"/>
<name>A0A2I2G445_9EURO</name>
<feature type="transmembrane region" description="Helical" evidence="1">
    <location>
        <begin position="230"/>
        <end position="251"/>
    </location>
</feature>
<dbReference type="OrthoDB" id="2140105at2759"/>
<dbReference type="STRING" id="1392250.A0A2I2G445"/>
<sequence length="389" mass="43345">MMLPGRFWVGIAGAFIALQLLFLANMCYIYGTAFHDSQRYSAMHVLYVDYDQGAIGQSVLAAYNTMQSPAVVTLEQHPVSEYPTEREIEQALTAAVQSPEAAQAYDRSQALQYYWKGTKYSAYATGVYSQLTELVQITAAVYAQTHGAGLLAAASSSNLTDPAIAATLLLPVGGTAVDVAPTDQGVRFYYNNVSMVMPIIQQFFFIMALNSLSAQFALGDRLSTRQHLLLRIALSLVYSFVGALVMTGYIWAFRESWALTGGQFALSWMAIWLVMHLHFLFIDFVAAFLPAGFLPFFVLTWIILNVSSSIIPFELSPGFYRIGYAFPAYELYEVLLQIWTDGCNPYLYRALPILWSEWLVALGLFFVGMRHRGKTVTRASVLDDKSSLR</sequence>